<evidence type="ECO:0000313" key="2">
    <source>
        <dbReference type="EMBL" id="GIX82871.1"/>
    </source>
</evidence>
<keyword evidence="3" id="KW-1185">Reference proteome</keyword>
<dbReference type="AlphaFoldDB" id="A0AAV4NGM9"/>
<comment type="caution">
    <text evidence="2">The sequence shown here is derived from an EMBL/GenBank/DDBJ whole genome shotgun (WGS) entry which is preliminary data.</text>
</comment>
<evidence type="ECO:0000313" key="3">
    <source>
        <dbReference type="Proteomes" id="UP001054945"/>
    </source>
</evidence>
<protein>
    <submittedName>
        <fullName evidence="2">Uncharacterized protein</fullName>
    </submittedName>
</protein>
<name>A0AAV4NGM9_CAEEX</name>
<organism evidence="2 3">
    <name type="scientific">Caerostris extrusa</name>
    <name type="common">Bark spider</name>
    <name type="synonym">Caerostris bankana</name>
    <dbReference type="NCBI Taxonomy" id="172846"/>
    <lineage>
        <taxon>Eukaryota</taxon>
        <taxon>Metazoa</taxon>
        <taxon>Ecdysozoa</taxon>
        <taxon>Arthropoda</taxon>
        <taxon>Chelicerata</taxon>
        <taxon>Arachnida</taxon>
        <taxon>Araneae</taxon>
        <taxon>Araneomorphae</taxon>
        <taxon>Entelegynae</taxon>
        <taxon>Araneoidea</taxon>
        <taxon>Araneidae</taxon>
        <taxon>Caerostris</taxon>
    </lineage>
</organism>
<dbReference type="EMBL" id="BPLR01003270">
    <property type="protein sequence ID" value="GIX82871.1"/>
    <property type="molecule type" value="Genomic_DNA"/>
</dbReference>
<dbReference type="Proteomes" id="UP001054945">
    <property type="component" value="Unassembled WGS sequence"/>
</dbReference>
<evidence type="ECO:0000256" key="1">
    <source>
        <dbReference type="SAM" id="MobiDB-lite"/>
    </source>
</evidence>
<accession>A0AAV4NGM9</accession>
<proteinExistence type="predicted"/>
<reference evidence="2 3" key="1">
    <citation type="submission" date="2021-06" db="EMBL/GenBank/DDBJ databases">
        <title>Caerostris extrusa draft genome.</title>
        <authorList>
            <person name="Kono N."/>
            <person name="Arakawa K."/>
        </authorList>
    </citation>
    <scope>NUCLEOTIDE SEQUENCE [LARGE SCALE GENOMIC DNA]</scope>
</reference>
<sequence length="93" mass="9920">MADYTPSIIFVLYSVKSDEFTSSTSSSRQIKTVSILFSDLGTPLSHRKPPFCGTPMSYRRGGEVTNDTGPPTDFAEDPLPPAGNEAASGFSSP</sequence>
<gene>
    <name evidence="2" type="ORF">CEXT_370341</name>
</gene>
<feature type="region of interest" description="Disordered" evidence="1">
    <location>
        <begin position="48"/>
        <end position="93"/>
    </location>
</feature>